<feature type="domain" description="ChrR-like cupin" evidence="2">
    <location>
        <begin position="41"/>
        <end position="142"/>
    </location>
</feature>
<sequence length="155" mass="16929">MFMMRVRHLLVAAAVGGLLLAASEASAQPSPRAEPAADKPVYVPLHGGRWLPCEGLAGCTYKPLRGDPRTGPSESVFRLKAGTGFDRHWHTSPEHVLGVSGRLVWNVEGGPRARIGQGDFLYYPSKAVHWGECLKGADCVYKVYDDLPYDFHAGR</sequence>
<evidence type="ECO:0000256" key="1">
    <source>
        <dbReference type="SAM" id="SignalP"/>
    </source>
</evidence>
<organism evidence="3 4">
    <name type="scientific">Actinomadura litoris</name>
    <dbReference type="NCBI Taxonomy" id="2678616"/>
    <lineage>
        <taxon>Bacteria</taxon>
        <taxon>Bacillati</taxon>
        <taxon>Actinomycetota</taxon>
        <taxon>Actinomycetes</taxon>
        <taxon>Streptosporangiales</taxon>
        <taxon>Thermomonosporaceae</taxon>
        <taxon>Actinomadura</taxon>
    </lineage>
</organism>
<name>A0A7K1KY20_9ACTN</name>
<feature type="signal peptide" evidence="1">
    <location>
        <begin position="1"/>
        <end position="27"/>
    </location>
</feature>
<reference evidence="3 4" key="1">
    <citation type="submission" date="2019-11" db="EMBL/GenBank/DDBJ databases">
        <authorList>
            <person name="Cao P."/>
        </authorList>
    </citation>
    <scope>NUCLEOTIDE SEQUENCE [LARGE SCALE GENOMIC DNA]</scope>
    <source>
        <strain evidence="3 4">NEAU-AAG5</strain>
    </source>
</reference>
<dbReference type="InterPro" id="IPR014710">
    <property type="entry name" value="RmlC-like_jellyroll"/>
</dbReference>
<evidence type="ECO:0000313" key="3">
    <source>
        <dbReference type="EMBL" id="MUN36885.1"/>
    </source>
</evidence>
<dbReference type="AlphaFoldDB" id="A0A7K1KY20"/>
<gene>
    <name evidence="3" type="ORF">GNZ18_09785</name>
</gene>
<evidence type="ECO:0000259" key="2">
    <source>
        <dbReference type="Pfam" id="PF12973"/>
    </source>
</evidence>
<evidence type="ECO:0000313" key="4">
    <source>
        <dbReference type="Proteomes" id="UP000432015"/>
    </source>
</evidence>
<dbReference type="InterPro" id="IPR011051">
    <property type="entry name" value="RmlC_Cupin_sf"/>
</dbReference>
<dbReference type="InterPro" id="IPR025979">
    <property type="entry name" value="ChrR-like_cupin_dom"/>
</dbReference>
<dbReference type="Pfam" id="PF12973">
    <property type="entry name" value="Cupin_7"/>
    <property type="match status" value="1"/>
</dbReference>
<dbReference type="Gene3D" id="2.60.120.10">
    <property type="entry name" value="Jelly Rolls"/>
    <property type="match status" value="1"/>
</dbReference>
<comment type="caution">
    <text evidence="3">The sequence shown here is derived from an EMBL/GenBank/DDBJ whole genome shotgun (WGS) entry which is preliminary data.</text>
</comment>
<dbReference type="Proteomes" id="UP000432015">
    <property type="component" value="Unassembled WGS sequence"/>
</dbReference>
<keyword evidence="1" id="KW-0732">Signal</keyword>
<accession>A0A7K1KY20</accession>
<keyword evidence="4" id="KW-1185">Reference proteome</keyword>
<dbReference type="SUPFAM" id="SSF51182">
    <property type="entry name" value="RmlC-like cupins"/>
    <property type="match status" value="1"/>
</dbReference>
<dbReference type="EMBL" id="WOFH01000003">
    <property type="protein sequence ID" value="MUN36885.1"/>
    <property type="molecule type" value="Genomic_DNA"/>
</dbReference>
<feature type="chain" id="PRO_5029650524" evidence="1">
    <location>
        <begin position="28"/>
        <end position="155"/>
    </location>
</feature>
<protein>
    <submittedName>
        <fullName evidence="3">Cupin domain-containing protein</fullName>
    </submittedName>
</protein>
<proteinExistence type="predicted"/>